<comment type="subcellular location">
    <subcellularLocation>
        <location evidence="1">Membrane</location>
        <topology evidence="1">Multi-pass membrane protein</topology>
    </subcellularLocation>
</comment>
<dbReference type="InterPro" id="IPR038665">
    <property type="entry name" value="Voltage-dep_anion_channel_sf"/>
</dbReference>
<dbReference type="Proteomes" id="UP000295484">
    <property type="component" value="Unassembled WGS sequence"/>
</dbReference>
<accession>A0A4R8FZE0</accession>
<dbReference type="RefSeq" id="WP_134077184.1">
    <property type="nucleotide sequence ID" value="NZ_SOEB01000003.1"/>
</dbReference>
<feature type="transmembrane region" description="Helical" evidence="5">
    <location>
        <begin position="143"/>
        <end position="163"/>
    </location>
</feature>
<evidence type="ECO:0000313" key="6">
    <source>
        <dbReference type="EMBL" id="TDX32527.1"/>
    </source>
</evidence>
<sequence>MFTPRPRFATQTPPAIFPPVLGALGLGLAWRRAVDPFGVPGAAGDLILGAITLLFLFMVIAYALKFGRRPGVLAEDLRVLPGRAGLSAAVLSVYVLSAALVPLARPLAEALLWAGLGLHLALLAVLIRGLATGPAEQRRVTPVWHLHFVGFIVACLPAVPLGHAGLATVLLYGTTGVALAIWAASLVQARRLTVPAPLRPLLAIHLAPACLIGTVAASLGLMPLALAASALAAALLVVMLARARWILAAGISPLWGAFTFPMAAFASLMLALAGAAGLGAPGDLFRIAGGVSLVAATLAIPPILLWVMQAWAKGMLGAQTNAARV</sequence>
<feature type="transmembrane region" description="Helical" evidence="5">
    <location>
        <begin position="84"/>
        <end position="104"/>
    </location>
</feature>
<comment type="caution">
    <text evidence="6">The sequence shown here is derived from an EMBL/GenBank/DDBJ whole genome shotgun (WGS) entry which is preliminary data.</text>
</comment>
<feature type="transmembrane region" description="Helical" evidence="5">
    <location>
        <begin position="284"/>
        <end position="307"/>
    </location>
</feature>
<protein>
    <submittedName>
        <fullName evidence="6">Tellurite resistance protein</fullName>
    </submittedName>
</protein>
<keyword evidence="2 5" id="KW-0812">Transmembrane</keyword>
<evidence type="ECO:0000256" key="4">
    <source>
        <dbReference type="ARBA" id="ARBA00023136"/>
    </source>
</evidence>
<feature type="transmembrane region" description="Helical" evidence="5">
    <location>
        <begin position="169"/>
        <end position="189"/>
    </location>
</feature>
<dbReference type="Gene3D" id="1.50.10.150">
    <property type="entry name" value="Voltage-dependent anion channel"/>
    <property type="match status" value="1"/>
</dbReference>
<dbReference type="CDD" id="cd09322">
    <property type="entry name" value="TDT_TehA_like"/>
    <property type="match status" value="1"/>
</dbReference>
<dbReference type="AlphaFoldDB" id="A0A4R8FZE0"/>
<evidence type="ECO:0000256" key="1">
    <source>
        <dbReference type="ARBA" id="ARBA00004141"/>
    </source>
</evidence>
<feature type="transmembrane region" description="Helical" evidence="5">
    <location>
        <begin position="225"/>
        <end position="243"/>
    </location>
</feature>
<evidence type="ECO:0000313" key="7">
    <source>
        <dbReference type="Proteomes" id="UP000295484"/>
    </source>
</evidence>
<feature type="transmembrane region" description="Helical" evidence="5">
    <location>
        <begin position="255"/>
        <end position="278"/>
    </location>
</feature>
<dbReference type="Pfam" id="PF03595">
    <property type="entry name" value="SLAC1"/>
    <property type="match status" value="1"/>
</dbReference>
<reference evidence="6 7" key="1">
    <citation type="submission" date="2019-03" db="EMBL/GenBank/DDBJ databases">
        <title>Genomic Encyclopedia of Type Strains, Phase IV (KMG-IV): sequencing the most valuable type-strain genomes for metagenomic binning, comparative biology and taxonomic classification.</title>
        <authorList>
            <person name="Goeker M."/>
        </authorList>
    </citation>
    <scope>NUCLEOTIDE SEQUENCE [LARGE SCALE GENOMIC DNA]</scope>
    <source>
        <strain evidence="6 7">JA181</strain>
    </source>
</reference>
<organism evidence="6 7">
    <name type="scientific">Rhodovulum visakhapatnamense</name>
    <dbReference type="NCBI Taxonomy" id="364297"/>
    <lineage>
        <taxon>Bacteria</taxon>
        <taxon>Pseudomonadati</taxon>
        <taxon>Pseudomonadota</taxon>
        <taxon>Alphaproteobacteria</taxon>
        <taxon>Rhodobacterales</taxon>
        <taxon>Paracoccaceae</taxon>
        <taxon>Rhodovulum</taxon>
    </lineage>
</organism>
<proteinExistence type="predicted"/>
<dbReference type="PANTHER" id="PTHR37955:SF1">
    <property type="entry name" value="DEP DOMAIN-CONTAINING PROTEIN"/>
    <property type="match status" value="1"/>
</dbReference>
<feature type="transmembrane region" description="Helical" evidence="5">
    <location>
        <begin position="42"/>
        <end position="64"/>
    </location>
</feature>
<evidence type="ECO:0000256" key="5">
    <source>
        <dbReference type="SAM" id="Phobius"/>
    </source>
</evidence>
<dbReference type="InterPro" id="IPR052951">
    <property type="entry name" value="Tellurite_res_ion_channel"/>
</dbReference>
<gene>
    <name evidence="6" type="ORF">EV657_10398</name>
</gene>
<keyword evidence="3 5" id="KW-1133">Transmembrane helix</keyword>
<keyword evidence="4 5" id="KW-0472">Membrane</keyword>
<dbReference type="PANTHER" id="PTHR37955">
    <property type="entry name" value="TELLURITE RESISTANCE PROTEIN TEHA"/>
    <property type="match status" value="1"/>
</dbReference>
<dbReference type="GO" id="GO:0005886">
    <property type="term" value="C:plasma membrane"/>
    <property type="evidence" value="ECO:0007669"/>
    <property type="project" value="TreeGrafter"/>
</dbReference>
<feature type="transmembrane region" description="Helical" evidence="5">
    <location>
        <begin position="12"/>
        <end position="30"/>
    </location>
</feature>
<dbReference type="InterPro" id="IPR004695">
    <property type="entry name" value="SLAC1/Mae1/Ssu1/TehA"/>
</dbReference>
<feature type="transmembrane region" description="Helical" evidence="5">
    <location>
        <begin position="110"/>
        <end position="131"/>
    </location>
</feature>
<dbReference type="EMBL" id="SOEB01000003">
    <property type="protein sequence ID" value="TDX32527.1"/>
    <property type="molecule type" value="Genomic_DNA"/>
</dbReference>
<dbReference type="GO" id="GO:0046583">
    <property type="term" value="F:monoatomic cation efflux transmembrane transporter activity"/>
    <property type="evidence" value="ECO:0007669"/>
    <property type="project" value="TreeGrafter"/>
</dbReference>
<evidence type="ECO:0000256" key="2">
    <source>
        <dbReference type="ARBA" id="ARBA00022692"/>
    </source>
</evidence>
<name>A0A4R8FZE0_9RHOB</name>
<evidence type="ECO:0000256" key="3">
    <source>
        <dbReference type="ARBA" id="ARBA00022989"/>
    </source>
</evidence>
<feature type="transmembrane region" description="Helical" evidence="5">
    <location>
        <begin position="201"/>
        <end position="219"/>
    </location>
</feature>